<dbReference type="AlphaFoldDB" id="A0A420F7U4"/>
<evidence type="ECO:0000256" key="6">
    <source>
        <dbReference type="SAM" id="Phobius"/>
    </source>
</evidence>
<feature type="transmembrane region" description="Helical" evidence="6">
    <location>
        <begin position="92"/>
        <end position="110"/>
    </location>
</feature>
<dbReference type="SUPFAM" id="SSF103473">
    <property type="entry name" value="MFS general substrate transporter"/>
    <property type="match status" value="1"/>
</dbReference>
<accession>A0A420F7U4</accession>
<feature type="transmembrane region" description="Helical" evidence="6">
    <location>
        <begin position="68"/>
        <end position="86"/>
    </location>
</feature>
<feature type="transmembrane region" description="Helical" evidence="6">
    <location>
        <begin position="37"/>
        <end position="56"/>
    </location>
</feature>
<evidence type="ECO:0000256" key="5">
    <source>
        <dbReference type="SAM" id="MobiDB-lite"/>
    </source>
</evidence>
<feature type="transmembrane region" description="Helical" evidence="6">
    <location>
        <begin position="131"/>
        <end position="156"/>
    </location>
</feature>
<keyword evidence="2 6" id="KW-0812">Transmembrane</keyword>
<dbReference type="OrthoDB" id="9770492at2"/>
<feature type="transmembrane region" description="Helical" evidence="6">
    <location>
        <begin position="201"/>
        <end position="225"/>
    </location>
</feature>
<dbReference type="GO" id="GO:0022857">
    <property type="term" value="F:transmembrane transporter activity"/>
    <property type="evidence" value="ECO:0007669"/>
    <property type="project" value="InterPro"/>
</dbReference>
<dbReference type="GO" id="GO:0005886">
    <property type="term" value="C:plasma membrane"/>
    <property type="evidence" value="ECO:0007669"/>
    <property type="project" value="UniProtKB-SubCell"/>
</dbReference>
<evidence type="ECO:0000256" key="3">
    <source>
        <dbReference type="ARBA" id="ARBA00022989"/>
    </source>
</evidence>
<comment type="subcellular location">
    <subcellularLocation>
        <location evidence="1">Cell membrane</location>
        <topology evidence="1">Multi-pass membrane protein</topology>
    </subcellularLocation>
</comment>
<feature type="transmembrane region" description="Helical" evidence="6">
    <location>
        <begin position="350"/>
        <end position="370"/>
    </location>
</feature>
<sequence length="444" mass="44963">MRRSTSIGLLSVGHACVDVYQGAVAALIPFFVAERGYGYATVAGVVLAASLLSSVVQPVFGALTDRRAMPWLLPVGTLLGGVGIAASGASGSYGLTLLFVAVSGIGVAAYHPESARVARLASQGRHSAMGWFSVGGNLGFALAPLMVGAVLAAGGLRRTPLLVLPALVGAVLCLPVLHALRQRQAHGTATAMRAGDDDRASFVKLSLAVMCRSIVFVGLSTFISLHAQQRMGGSTAAGTAALFVLYLGGAVGSVLGGALANRWDRVTVSGWSYLLTVGAVAGVVFVPGPALYLFVALTSAGLYVPFSLQVTLGQDYLPSRVGTASGITLGLAVSVGGLVSPVVGRVADATSLRTALALLVVMPALSWLLFRTLPEPAPPRFAVETPAGDGTPAGDAEAVRSRIVSGGPARWAGGGHADHRSAGGTADPRATSDPAPAGQWQDPA</sequence>
<name>A0A420F7U4_9ACTN</name>
<reference evidence="8 9" key="1">
    <citation type="journal article" date="2018" name="Int. J. Syst. Evol. Microbiol.">
        <title>Micromonospora globbae sp. nov., an endophytic actinomycete isolated from roots of Globba winitii C. H. Wright.</title>
        <authorList>
            <person name="Kuncharoen N."/>
            <person name="Pittayakhajonwut P."/>
            <person name="Tanasupawat S."/>
        </authorList>
    </citation>
    <scope>NUCLEOTIDE SEQUENCE [LARGE SCALE GENOMIC DNA]</scope>
    <source>
        <strain evidence="8 9">WPS1-2</strain>
    </source>
</reference>
<organism evidence="8 9">
    <name type="scientific">Micromonospora globbae</name>
    <dbReference type="NCBI Taxonomy" id="1894969"/>
    <lineage>
        <taxon>Bacteria</taxon>
        <taxon>Bacillati</taxon>
        <taxon>Actinomycetota</taxon>
        <taxon>Actinomycetes</taxon>
        <taxon>Micromonosporales</taxon>
        <taxon>Micromonosporaceae</taxon>
        <taxon>Micromonospora</taxon>
    </lineage>
</organism>
<feature type="transmembrane region" description="Helical" evidence="6">
    <location>
        <begin position="237"/>
        <end position="259"/>
    </location>
</feature>
<dbReference type="PANTHER" id="PTHR43129:SF1">
    <property type="entry name" value="FOSMIDOMYCIN RESISTANCE PROTEIN"/>
    <property type="match status" value="1"/>
</dbReference>
<feature type="domain" description="Major facilitator superfamily (MFS) profile" evidence="7">
    <location>
        <begin position="1"/>
        <end position="378"/>
    </location>
</feature>
<feature type="transmembrane region" description="Helical" evidence="6">
    <location>
        <begin position="162"/>
        <end position="180"/>
    </location>
</feature>
<feature type="region of interest" description="Disordered" evidence="5">
    <location>
        <begin position="381"/>
        <end position="444"/>
    </location>
</feature>
<dbReference type="Pfam" id="PF07690">
    <property type="entry name" value="MFS_1"/>
    <property type="match status" value="1"/>
</dbReference>
<dbReference type="PANTHER" id="PTHR43129">
    <property type="entry name" value="FOSMIDOMYCIN RESISTANCE PROTEIN"/>
    <property type="match status" value="1"/>
</dbReference>
<feature type="transmembrane region" description="Helical" evidence="6">
    <location>
        <begin position="324"/>
        <end position="344"/>
    </location>
</feature>
<dbReference type="CDD" id="cd17478">
    <property type="entry name" value="MFS_FsR"/>
    <property type="match status" value="1"/>
</dbReference>
<feature type="transmembrane region" description="Helical" evidence="6">
    <location>
        <begin position="7"/>
        <end position="31"/>
    </location>
</feature>
<proteinExistence type="predicted"/>
<dbReference type="Proteomes" id="UP000285744">
    <property type="component" value="Unassembled WGS sequence"/>
</dbReference>
<dbReference type="InterPro" id="IPR020846">
    <property type="entry name" value="MFS_dom"/>
</dbReference>
<evidence type="ECO:0000256" key="4">
    <source>
        <dbReference type="ARBA" id="ARBA00023136"/>
    </source>
</evidence>
<protein>
    <submittedName>
        <fullName evidence="8">MFS transporter</fullName>
    </submittedName>
</protein>
<evidence type="ECO:0000313" key="8">
    <source>
        <dbReference type="EMBL" id="RKF28997.1"/>
    </source>
</evidence>
<evidence type="ECO:0000256" key="2">
    <source>
        <dbReference type="ARBA" id="ARBA00022692"/>
    </source>
</evidence>
<keyword evidence="3 6" id="KW-1133">Transmembrane helix</keyword>
<evidence type="ECO:0000256" key="1">
    <source>
        <dbReference type="ARBA" id="ARBA00004651"/>
    </source>
</evidence>
<dbReference type="EMBL" id="RAQQ01000002">
    <property type="protein sequence ID" value="RKF28997.1"/>
    <property type="molecule type" value="Genomic_DNA"/>
</dbReference>
<gene>
    <name evidence="8" type="ORF">D7I43_03465</name>
</gene>
<dbReference type="InterPro" id="IPR011701">
    <property type="entry name" value="MFS"/>
</dbReference>
<dbReference type="Gene3D" id="1.20.1250.20">
    <property type="entry name" value="MFS general substrate transporter like domains"/>
    <property type="match status" value="2"/>
</dbReference>
<comment type="caution">
    <text evidence="8">The sequence shown here is derived from an EMBL/GenBank/DDBJ whole genome shotgun (WGS) entry which is preliminary data.</text>
</comment>
<feature type="transmembrane region" description="Helical" evidence="6">
    <location>
        <begin position="266"/>
        <end position="285"/>
    </location>
</feature>
<evidence type="ECO:0000313" key="9">
    <source>
        <dbReference type="Proteomes" id="UP000285744"/>
    </source>
</evidence>
<dbReference type="InterPro" id="IPR036259">
    <property type="entry name" value="MFS_trans_sf"/>
</dbReference>
<evidence type="ECO:0000259" key="7">
    <source>
        <dbReference type="PROSITE" id="PS50850"/>
    </source>
</evidence>
<keyword evidence="4 6" id="KW-0472">Membrane</keyword>
<dbReference type="RefSeq" id="WP_120327082.1">
    <property type="nucleotide sequence ID" value="NZ_RAQQ01000002.1"/>
</dbReference>
<dbReference type="PROSITE" id="PS50850">
    <property type="entry name" value="MFS"/>
    <property type="match status" value="1"/>
</dbReference>